<name>A0A1Y6G6D6_9HYPH</name>
<protein>
    <submittedName>
        <fullName evidence="1">Siderophore ferric iron reductase, AHA_1954 family</fullName>
    </submittedName>
</protein>
<dbReference type="InterPro" id="IPR023998">
    <property type="entry name" value="FCR-like"/>
</dbReference>
<organism evidence="1 2">
    <name type="scientific">Devosia lucknowensis</name>
    <dbReference type="NCBI Taxonomy" id="1096929"/>
    <lineage>
        <taxon>Bacteria</taxon>
        <taxon>Pseudomonadati</taxon>
        <taxon>Pseudomonadota</taxon>
        <taxon>Alphaproteobacteria</taxon>
        <taxon>Hyphomicrobiales</taxon>
        <taxon>Devosiaceae</taxon>
        <taxon>Devosia</taxon>
    </lineage>
</organism>
<sequence>MTARNYLFAPTADDAALTRFIALGASATGFLKGAPGGHLPGWHTPGQDNTEFLTTLYQRLEASYPHAGQPFYAVRLWTNLMWQPAYLAVIAVHLFGALPDVTTLSQARQNIDINGYRLRPGPMVEGDLEVLIARAGQDLRRMGDAVLAEINGVTKLKRVPALRLLTDRMLGLMVRLNHYRPGMGVDEQKRLCGLWLKAMGLTGQGDLEILTLHDGKQVAITARKGCCLDYLAFPGTYCASCPKQDDALRLARQTADAVAELAAAS</sequence>
<dbReference type="RefSeq" id="WP_086471292.1">
    <property type="nucleotide sequence ID" value="NZ_FXWK01000002.1"/>
</dbReference>
<evidence type="ECO:0000313" key="2">
    <source>
        <dbReference type="Proteomes" id="UP000194474"/>
    </source>
</evidence>
<dbReference type="OrthoDB" id="7942745at2"/>
<dbReference type="NCBIfam" id="TIGR03950">
    <property type="entry name" value="sidero_Fe_reduc"/>
    <property type="match status" value="1"/>
</dbReference>
<accession>A0A1Y6G6D6</accession>
<dbReference type="Proteomes" id="UP000194474">
    <property type="component" value="Unassembled WGS sequence"/>
</dbReference>
<keyword evidence="2" id="KW-1185">Reference proteome</keyword>
<proteinExistence type="predicted"/>
<reference evidence="2" key="1">
    <citation type="submission" date="2017-04" db="EMBL/GenBank/DDBJ databases">
        <authorList>
            <person name="Varghese N."/>
            <person name="Submissions S."/>
        </authorList>
    </citation>
    <scope>NUCLEOTIDE SEQUENCE [LARGE SCALE GENOMIC DNA]</scope>
</reference>
<evidence type="ECO:0000313" key="1">
    <source>
        <dbReference type="EMBL" id="SMQ85646.1"/>
    </source>
</evidence>
<gene>
    <name evidence="1" type="ORF">SAMN06295905_2933</name>
</gene>
<dbReference type="AlphaFoldDB" id="A0A1Y6G6D6"/>
<dbReference type="EMBL" id="FXWK01000002">
    <property type="protein sequence ID" value="SMQ85646.1"/>
    <property type="molecule type" value="Genomic_DNA"/>
</dbReference>